<dbReference type="GO" id="GO:0031145">
    <property type="term" value="P:anaphase-promoting complex-dependent catabolic process"/>
    <property type="evidence" value="ECO:0007669"/>
    <property type="project" value="InterPro"/>
</dbReference>
<dbReference type="InParanoid" id="A0A066WP03"/>
<dbReference type="FunCoup" id="A0A066WP03">
    <property type="interactions" value="315"/>
</dbReference>
<evidence type="ECO:0000256" key="2">
    <source>
        <dbReference type="ARBA" id="ARBA00022618"/>
    </source>
</evidence>
<organism evidence="8 9">
    <name type="scientific">Tilletiaria anomala (strain ATCC 24038 / CBS 436.72 / UBC 951)</name>
    <dbReference type="NCBI Taxonomy" id="1037660"/>
    <lineage>
        <taxon>Eukaryota</taxon>
        <taxon>Fungi</taxon>
        <taxon>Dikarya</taxon>
        <taxon>Basidiomycota</taxon>
        <taxon>Ustilaginomycotina</taxon>
        <taxon>Exobasidiomycetes</taxon>
        <taxon>Georgefischeriales</taxon>
        <taxon>Tilletiariaceae</taxon>
        <taxon>Tilletiaria</taxon>
    </lineage>
</organism>
<dbReference type="SUPFAM" id="SSF49785">
    <property type="entry name" value="Galactose-binding domain-like"/>
    <property type="match status" value="1"/>
</dbReference>
<evidence type="ECO:0000313" key="8">
    <source>
        <dbReference type="EMBL" id="KDN52734.1"/>
    </source>
</evidence>
<dbReference type="GO" id="GO:0005680">
    <property type="term" value="C:anaphase-promoting complex"/>
    <property type="evidence" value="ECO:0007669"/>
    <property type="project" value="InterPro"/>
</dbReference>
<evidence type="ECO:0000313" key="9">
    <source>
        <dbReference type="Proteomes" id="UP000027361"/>
    </source>
</evidence>
<feature type="domain" description="DOC" evidence="7">
    <location>
        <begin position="1"/>
        <end position="198"/>
    </location>
</feature>
<comment type="caution">
    <text evidence="8">The sequence shown here is derived from an EMBL/GenBank/DDBJ whole genome shotgun (WGS) entry which is preliminary data.</text>
</comment>
<evidence type="ECO:0000256" key="5">
    <source>
        <dbReference type="ARBA" id="ARBA00023306"/>
    </source>
</evidence>
<dbReference type="STRING" id="1037660.A0A066WP03"/>
<reference evidence="8 9" key="1">
    <citation type="submission" date="2014-05" db="EMBL/GenBank/DDBJ databases">
        <title>Draft genome sequence of a rare smut relative, Tilletiaria anomala UBC 951.</title>
        <authorList>
            <consortium name="DOE Joint Genome Institute"/>
            <person name="Toome M."/>
            <person name="Kuo A."/>
            <person name="Henrissat B."/>
            <person name="Lipzen A."/>
            <person name="Tritt A."/>
            <person name="Yoshinaga Y."/>
            <person name="Zane M."/>
            <person name="Barry K."/>
            <person name="Grigoriev I.V."/>
            <person name="Spatafora J.W."/>
            <person name="Aimea M.C."/>
        </authorList>
    </citation>
    <scope>NUCLEOTIDE SEQUENCE [LARGE SCALE GENOMIC DNA]</scope>
    <source>
        <strain evidence="8 9">UBC 951</strain>
    </source>
</reference>
<evidence type="ECO:0000256" key="6">
    <source>
        <dbReference type="SAM" id="MobiDB-lite"/>
    </source>
</evidence>
<dbReference type="RefSeq" id="XP_013245573.1">
    <property type="nucleotide sequence ID" value="XM_013390119.1"/>
</dbReference>
<keyword evidence="3" id="KW-0498">Mitosis</keyword>
<evidence type="ECO:0000259" key="7">
    <source>
        <dbReference type="PROSITE" id="PS51284"/>
    </source>
</evidence>
<gene>
    <name evidence="8" type="ORF">K437DRAFT_253930</name>
</gene>
<protein>
    <submittedName>
        <fullName evidence="8">APC10-domain-containing protein</fullName>
    </submittedName>
</protein>
<dbReference type="Pfam" id="PF03256">
    <property type="entry name" value="ANAPC10"/>
    <property type="match status" value="1"/>
</dbReference>
<dbReference type="PROSITE" id="PS51284">
    <property type="entry name" value="DOC"/>
    <property type="match status" value="1"/>
</dbReference>
<keyword evidence="5" id="KW-0131">Cell cycle</keyword>
<name>A0A066WP03_TILAU</name>
<dbReference type="InterPro" id="IPR008979">
    <property type="entry name" value="Galactose-bd-like_sf"/>
</dbReference>
<dbReference type="GeneID" id="25263714"/>
<dbReference type="Gene3D" id="2.60.120.260">
    <property type="entry name" value="Galactose-binding domain-like"/>
    <property type="match status" value="1"/>
</dbReference>
<dbReference type="OrthoDB" id="24948at2759"/>
<sequence length="284" mass="31180">MPPPSSMVPSLYNTNDLTNKQDLGSLPGVKWTLSSHKPGAGVAALRDPDLSKLWQSDGTQPHVVDIQFPRRTAVTHVSIYLDTTLDDSYTPTNIGIKAGTYFGDLAEIRRRELEAPKGWVHFVLNPESTGANEETSADLKLAPPIWVYHLQICIYSNHLNGKDTHLRSIRVFGPPSEERKAAALKQQVQAKLLDQAKLAGSAGSGPHDKVHSDIRTRYAYESLRKAIDARAVDEDEKDTHFAGDDDFDVPERAHTFDLAGRSAGAGAPHLPSTTRSLALHHSLR</sequence>
<dbReference type="PANTHER" id="PTHR12936">
    <property type="entry name" value="ANAPHASE-PROMOTING COMPLEX 10"/>
    <property type="match status" value="1"/>
</dbReference>
<dbReference type="HOGENOM" id="CLU_081647_0_0_1"/>
<keyword evidence="9" id="KW-1185">Reference proteome</keyword>
<dbReference type="AlphaFoldDB" id="A0A066WP03"/>
<proteinExistence type="inferred from homology"/>
<evidence type="ECO:0000256" key="4">
    <source>
        <dbReference type="ARBA" id="ARBA00022786"/>
    </source>
</evidence>
<accession>A0A066WP03</accession>
<dbReference type="GO" id="GO:0051301">
    <property type="term" value="P:cell division"/>
    <property type="evidence" value="ECO:0007669"/>
    <property type="project" value="UniProtKB-KW"/>
</dbReference>
<dbReference type="CDD" id="cd08366">
    <property type="entry name" value="APC10"/>
    <property type="match status" value="1"/>
</dbReference>
<dbReference type="GO" id="GO:0070979">
    <property type="term" value="P:protein K11-linked ubiquitination"/>
    <property type="evidence" value="ECO:0007669"/>
    <property type="project" value="TreeGrafter"/>
</dbReference>
<keyword evidence="2" id="KW-0132">Cell division</keyword>
<dbReference type="PANTHER" id="PTHR12936:SF0">
    <property type="entry name" value="ANAPHASE-PROMOTING COMPLEX SUBUNIT 10"/>
    <property type="match status" value="1"/>
</dbReference>
<dbReference type="InterPro" id="IPR016901">
    <property type="entry name" value="APC10/Doc1"/>
</dbReference>
<comment type="similarity">
    <text evidence="1">Belongs to the APC10 family.</text>
</comment>
<dbReference type="EMBL" id="JMSN01000007">
    <property type="protein sequence ID" value="KDN52734.1"/>
    <property type="molecule type" value="Genomic_DNA"/>
</dbReference>
<dbReference type="Proteomes" id="UP000027361">
    <property type="component" value="Unassembled WGS sequence"/>
</dbReference>
<evidence type="ECO:0000256" key="1">
    <source>
        <dbReference type="ARBA" id="ARBA00006762"/>
    </source>
</evidence>
<dbReference type="InterPro" id="IPR004939">
    <property type="entry name" value="APC_su10/DOC_dom"/>
</dbReference>
<feature type="region of interest" description="Disordered" evidence="6">
    <location>
        <begin position="261"/>
        <end position="284"/>
    </location>
</feature>
<keyword evidence="4" id="KW-0833">Ubl conjugation pathway</keyword>
<dbReference type="SMART" id="SM01337">
    <property type="entry name" value="APC10"/>
    <property type="match status" value="1"/>
</dbReference>
<evidence type="ECO:0000256" key="3">
    <source>
        <dbReference type="ARBA" id="ARBA00022776"/>
    </source>
</evidence>